<evidence type="ECO:0000313" key="2">
    <source>
        <dbReference type="Proteomes" id="UP000054498"/>
    </source>
</evidence>
<organism evidence="1 2">
    <name type="scientific">Monoraphidium neglectum</name>
    <dbReference type="NCBI Taxonomy" id="145388"/>
    <lineage>
        <taxon>Eukaryota</taxon>
        <taxon>Viridiplantae</taxon>
        <taxon>Chlorophyta</taxon>
        <taxon>core chlorophytes</taxon>
        <taxon>Chlorophyceae</taxon>
        <taxon>CS clade</taxon>
        <taxon>Sphaeropleales</taxon>
        <taxon>Selenastraceae</taxon>
        <taxon>Monoraphidium</taxon>
    </lineage>
</organism>
<sequence length="534" mass="60300">MAAVPATVVADLATGGGAPGESETPETAAYWVPPETYPDLNPTKTGPAPQLFEDILSELRTTIIRNLQHKDPEAVASDAAFLIVNQLFGYDEDVDKTDLWEQLREVINEGQLIKESKYPEFTKDWRLDSLSKYLPGRPKIDDAKWEKVKEALNSVAASYKAVNSAKRGPDQERKFEALFNILESKKAVLEDPSLLLPIYVQYLNVYIFSLRQGISLARRDVPESTEALGLGSVWREAKIQQLDRVINQAHSSAMTIYNKIQEPDQKEIAKQVNGNIPVETQSAVELRFPGQSIISWLTGRPNYGEHYNAWKTWENLWNPRENFLTRYVLDFVDIWKYARTFEPQRVRLTREIFTVAGDPAGTGWLSPFPPKHHEKDLPTSIEIWAGDSNRATDLVDAIQVHYPDGGDDKQDFDRLKPIVLRLIGGSDTPPPPRTANLRIRALDLGSSPIVKVSIRHHKQSVRGTYTDFTQVHRIELVDKNGKVYHAGPRRNSNDTKTEDSRAFSGRVLSSVVALGITDKWFSSIRLGWRLADYA</sequence>
<protein>
    <submittedName>
        <fullName evidence="1">Uncharacterized protein</fullName>
    </submittedName>
</protein>
<reference evidence="1 2" key="1">
    <citation type="journal article" date="2013" name="BMC Genomics">
        <title>Reconstruction of the lipid metabolism for the microalga Monoraphidium neglectum from its genome sequence reveals characteristics suitable for biofuel production.</title>
        <authorList>
            <person name="Bogen C."/>
            <person name="Al-Dilaimi A."/>
            <person name="Albersmeier A."/>
            <person name="Wichmann J."/>
            <person name="Grundmann M."/>
            <person name="Rupp O."/>
            <person name="Lauersen K.J."/>
            <person name="Blifernez-Klassen O."/>
            <person name="Kalinowski J."/>
            <person name="Goesmann A."/>
            <person name="Mussgnug J.H."/>
            <person name="Kruse O."/>
        </authorList>
    </citation>
    <scope>NUCLEOTIDE SEQUENCE [LARGE SCALE GENOMIC DNA]</scope>
    <source>
        <strain evidence="1 2">SAG 48.87</strain>
    </source>
</reference>
<evidence type="ECO:0000313" key="1">
    <source>
        <dbReference type="EMBL" id="KIZ02126.1"/>
    </source>
</evidence>
<dbReference type="InterPro" id="IPR036716">
    <property type="entry name" value="Pest_crys_N_sf"/>
</dbReference>
<dbReference type="AlphaFoldDB" id="A0A0D2N8W8"/>
<gene>
    <name evidence="1" type="ORF">MNEG_5835</name>
</gene>
<accession>A0A0D2N8W8</accession>
<dbReference type="EMBL" id="KK101116">
    <property type="protein sequence ID" value="KIZ02126.1"/>
    <property type="molecule type" value="Genomic_DNA"/>
</dbReference>
<keyword evidence="2" id="KW-1185">Reference proteome</keyword>
<dbReference type="GeneID" id="25738712"/>
<dbReference type="RefSeq" id="XP_013901145.1">
    <property type="nucleotide sequence ID" value="XM_014045691.1"/>
</dbReference>
<dbReference type="GO" id="GO:0090729">
    <property type="term" value="F:toxin activity"/>
    <property type="evidence" value="ECO:0007669"/>
    <property type="project" value="InterPro"/>
</dbReference>
<name>A0A0D2N8W8_9CHLO</name>
<proteinExistence type="predicted"/>
<dbReference type="Gene3D" id="1.20.190.10">
    <property type="entry name" value="Pesticidal crystal protein, N-terminal domain"/>
    <property type="match status" value="1"/>
</dbReference>
<dbReference type="KEGG" id="mng:MNEG_5835"/>
<dbReference type="Proteomes" id="UP000054498">
    <property type="component" value="Unassembled WGS sequence"/>
</dbReference>